<dbReference type="EMBL" id="SMGQ01000018">
    <property type="protein sequence ID" value="TCK87883.1"/>
    <property type="molecule type" value="Genomic_DNA"/>
</dbReference>
<dbReference type="AlphaFoldDB" id="A0A4R1MDG0"/>
<accession>A0A4R1MDG0</accession>
<dbReference type="Gene3D" id="3.40.50.300">
    <property type="entry name" value="P-loop containing nucleotide triphosphate hydrolases"/>
    <property type="match status" value="1"/>
</dbReference>
<name>A0A4R1MDG0_9FIRM</name>
<dbReference type="OrthoDB" id="9776217at2"/>
<feature type="domain" description="IstB-like ATP-binding" evidence="1">
    <location>
        <begin position="181"/>
        <end position="325"/>
    </location>
</feature>
<protein>
    <submittedName>
        <fullName evidence="2">DNA replication protein DnaC</fullName>
    </submittedName>
</protein>
<keyword evidence="3" id="KW-1185">Reference proteome</keyword>
<dbReference type="GO" id="GO:0005524">
    <property type="term" value="F:ATP binding"/>
    <property type="evidence" value="ECO:0007669"/>
    <property type="project" value="InterPro"/>
</dbReference>
<dbReference type="CDD" id="cd00009">
    <property type="entry name" value="AAA"/>
    <property type="match status" value="1"/>
</dbReference>
<dbReference type="NCBIfam" id="NF005304">
    <property type="entry name" value="PRK06835.1"/>
    <property type="match status" value="1"/>
</dbReference>
<dbReference type="Pfam" id="PF01695">
    <property type="entry name" value="IstB_IS21"/>
    <property type="match status" value="1"/>
</dbReference>
<organism evidence="2 3">
    <name type="scientific">Natranaerovirga hydrolytica</name>
    <dbReference type="NCBI Taxonomy" id="680378"/>
    <lineage>
        <taxon>Bacteria</taxon>
        <taxon>Bacillati</taxon>
        <taxon>Bacillota</taxon>
        <taxon>Clostridia</taxon>
        <taxon>Lachnospirales</taxon>
        <taxon>Natranaerovirgaceae</taxon>
        <taxon>Natranaerovirga</taxon>
    </lineage>
</organism>
<evidence type="ECO:0000313" key="3">
    <source>
        <dbReference type="Proteomes" id="UP000294545"/>
    </source>
</evidence>
<dbReference type="Proteomes" id="UP000294545">
    <property type="component" value="Unassembled WGS sequence"/>
</dbReference>
<comment type="caution">
    <text evidence="2">The sequence shown here is derived from an EMBL/GenBank/DDBJ whole genome shotgun (WGS) entry which is preliminary data.</text>
</comment>
<gene>
    <name evidence="2" type="ORF">EDC19_2725</name>
</gene>
<reference evidence="2 3" key="1">
    <citation type="submission" date="2019-03" db="EMBL/GenBank/DDBJ databases">
        <title>Genomic Encyclopedia of Type Strains, Phase IV (KMG-IV): sequencing the most valuable type-strain genomes for metagenomic binning, comparative biology and taxonomic classification.</title>
        <authorList>
            <person name="Goeker M."/>
        </authorList>
    </citation>
    <scope>NUCLEOTIDE SEQUENCE [LARGE SCALE GENOMIC DNA]</scope>
    <source>
        <strain evidence="2 3">DSM 24176</strain>
    </source>
</reference>
<evidence type="ECO:0000313" key="2">
    <source>
        <dbReference type="EMBL" id="TCK87883.1"/>
    </source>
</evidence>
<dbReference type="SUPFAM" id="SSF52540">
    <property type="entry name" value="P-loop containing nucleoside triphosphate hydrolases"/>
    <property type="match status" value="1"/>
</dbReference>
<dbReference type="PANTHER" id="PTHR30050:SF4">
    <property type="entry name" value="ATP-BINDING PROTEIN RV3427C IN INSERTION SEQUENCE-RELATED"/>
    <property type="match status" value="1"/>
</dbReference>
<dbReference type="GO" id="GO:0006260">
    <property type="term" value="P:DNA replication"/>
    <property type="evidence" value="ECO:0007669"/>
    <property type="project" value="TreeGrafter"/>
</dbReference>
<proteinExistence type="predicted"/>
<evidence type="ECO:0000259" key="1">
    <source>
        <dbReference type="Pfam" id="PF01695"/>
    </source>
</evidence>
<dbReference type="InterPro" id="IPR027417">
    <property type="entry name" value="P-loop_NTPase"/>
</dbReference>
<sequence>MNLQTNHYKKIMRQYEEKQLKNQHKFNQKKEKVYRAIPEIKKIDEAISQTSIAIAKVLINENLDPQVEMARLKEKNLELSMKKIELLHTNGLPKDYLQKTYECHKCRDTGFIKDQKCSCFKQAIIDLAYEQSNIKNILEYENFNTFSFDYYSNEIDKENNLSPYDNIKSIYNYCTNFVSQFGKEFSNIIFYGNAGVGKTFLSNCIAKSILDKGFNVIYLSAFQIFEIFERSKFRKDDAAYYDDMSENILSCDLLIVDDLGTEFSTSFTNAQLFNCLNTRLINEKPTIISTNLKPSDWSNQYSNRIVSRIFGNYEPLKVFGEDIRIKKAFN</sequence>
<dbReference type="RefSeq" id="WP_132283377.1">
    <property type="nucleotide sequence ID" value="NZ_SMGQ01000018.1"/>
</dbReference>
<dbReference type="PANTHER" id="PTHR30050">
    <property type="entry name" value="CHROMOSOMAL REPLICATION INITIATOR PROTEIN DNAA"/>
    <property type="match status" value="1"/>
</dbReference>
<dbReference type="InterPro" id="IPR002611">
    <property type="entry name" value="IstB_ATP-bd"/>
</dbReference>